<keyword evidence="3" id="KW-0677">Repeat</keyword>
<dbReference type="SMART" id="SM00082">
    <property type="entry name" value="LRRCT"/>
    <property type="match status" value="1"/>
</dbReference>
<dbReference type="AlphaFoldDB" id="A0A2G8LRN6"/>
<dbReference type="STRING" id="307972.A0A2G8LRN6"/>
<accession>A0A2G8LRN6</accession>
<evidence type="ECO:0000313" key="7">
    <source>
        <dbReference type="Proteomes" id="UP000230750"/>
    </source>
</evidence>
<keyword evidence="1" id="KW-0433">Leucine-rich repeat</keyword>
<keyword evidence="7" id="KW-1185">Reference proteome</keyword>
<dbReference type="Proteomes" id="UP000230750">
    <property type="component" value="Unassembled WGS sequence"/>
</dbReference>
<evidence type="ECO:0000256" key="4">
    <source>
        <dbReference type="SAM" id="Phobius"/>
    </source>
</evidence>
<dbReference type="OrthoDB" id="2190652at2759"/>
<gene>
    <name evidence="6" type="ORF">BSL78_00171</name>
</gene>
<sequence>MITVIHSYAFTFNNDLNVILLADNGLQTIEEMAFTGVTELRTLNLSYNSIMGTNLGNWEEFHTSIETISLSGNGLRQMPTLNPNYKFSCKYLSLEHNHFEALDKFALAAFENLTLLNVENNSLSTVDGDLFGEGTHDLVMLYLSRNHLTSVPVSLLARLPKLLNLSLSFNRIATLPSKAFVKNNRLRWIQLDHNIITIVHVMSLKGLDNILHFNIEHNLLTGLPETFLKGRHGFDLILKDNMWSCDCAMKSLQEWFLKNAIENDVQCQIPAEYQGQNVTDVNFEEICEKEEESTATEEIPTNPMLRINFRYFLIGGGVVVLLILNVAAVSFVRKLRTQTDRVTPLCKKN</sequence>
<dbReference type="InterPro" id="IPR032675">
    <property type="entry name" value="LRR_dom_sf"/>
</dbReference>
<dbReference type="PANTHER" id="PTHR24366:SF96">
    <property type="entry name" value="LEUCINE RICH REPEAT CONTAINING 53"/>
    <property type="match status" value="1"/>
</dbReference>
<feature type="domain" description="LRRCT" evidence="5">
    <location>
        <begin position="241"/>
        <end position="288"/>
    </location>
</feature>
<evidence type="ECO:0000256" key="1">
    <source>
        <dbReference type="ARBA" id="ARBA00022614"/>
    </source>
</evidence>
<dbReference type="PROSITE" id="PS51450">
    <property type="entry name" value="LRR"/>
    <property type="match status" value="1"/>
</dbReference>
<keyword evidence="4" id="KW-1133">Transmembrane helix</keyword>
<keyword evidence="4" id="KW-0472">Membrane</keyword>
<evidence type="ECO:0000256" key="3">
    <source>
        <dbReference type="ARBA" id="ARBA00022737"/>
    </source>
</evidence>
<feature type="transmembrane region" description="Helical" evidence="4">
    <location>
        <begin position="311"/>
        <end position="332"/>
    </location>
</feature>
<dbReference type="SUPFAM" id="SSF52058">
    <property type="entry name" value="L domain-like"/>
    <property type="match status" value="1"/>
</dbReference>
<dbReference type="InterPro" id="IPR001611">
    <property type="entry name" value="Leu-rich_rpt"/>
</dbReference>
<dbReference type="PANTHER" id="PTHR24366">
    <property type="entry name" value="IG(IMMUNOGLOBULIN) AND LRR(LEUCINE RICH REPEAT) DOMAINS"/>
    <property type="match status" value="1"/>
</dbReference>
<evidence type="ECO:0000256" key="2">
    <source>
        <dbReference type="ARBA" id="ARBA00022729"/>
    </source>
</evidence>
<organism evidence="6 7">
    <name type="scientific">Stichopus japonicus</name>
    <name type="common">Sea cucumber</name>
    <dbReference type="NCBI Taxonomy" id="307972"/>
    <lineage>
        <taxon>Eukaryota</taxon>
        <taxon>Metazoa</taxon>
        <taxon>Echinodermata</taxon>
        <taxon>Eleutherozoa</taxon>
        <taxon>Echinozoa</taxon>
        <taxon>Holothuroidea</taxon>
        <taxon>Aspidochirotacea</taxon>
        <taxon>Aspidochirotida</taxon>
        <taxon>Stichopodidae</taxon>
        <taxon>Apostichopus</taxon>
    </lineage>
</organism>
<evidence type="ECO:0000259" key="5">
    <source>
        <dbReference type="SMART" id="SM00082"/>
    </source>
</evidence>
<dbReference type="Pfam" id="PF13855">
    <property type="entry name" value="LRR_8"/>
    <property type="match status" value="2"/>
</dbReference>
<protein>
    <recommendedName>
        <fullName evidence="5">LRRCT domain-containing protein</fullName>
    </recommendedName>
</protein>
<dbReference type="Gene3D" id="3.80.10.10">
    <property type="entry name" value="Ribonuclease Inhibitor"/>
    <property type="match status" value="1"/>
</dbReference>
<dbReference type="InterPro" id="IPR000483">
    <property type="entry name" value="Cys-rich_flank_reg_C"/>
</dbReference>
<reference evidence="6 7" key="1">
    <citation type="journal article" date="2017" name="PLoS Biol.">
        <title>The sea cucumber genome provides insights into morphological evolution and visceral regeneration.</title>
        <authorList>
            <person name="Zhang X."/>
            <person name="Sun L."/>
            <person name="Yuan J."/>
            <person name="Sun Y."/>
            <person name="Gao Y."/>
            <person name="Zhang L."/>
            <person name="Li S."/>
            <person name="Dai H."/>
            <person name="Hamel J.F."/>
            <person name="Liu C."/>
            <person name="Yu Y."/>
            <person name="Liu S."/>
            <person name="Lin W."/>
            <person name="Guo K."/>
            <person name="Jin S."/>
            <person name="Xu P."/>
            <person name="Storey K.B."/>
            <person name="Huan P."/>
            <person name="Zhang T."/>
            <person name="Zhou Y."/>
            <person name="Zhang J."/>
            <person name="Lin C."/>
            <person name="Li X."/>
            <person name="Xing L."/>
            <person name="Huo D."/>
            <person name="Sun M."/>
            <person name="Wang L."/>
            <person name="Mercier A."/>
            <person name="Li F."/>
            <person name="Yang H."/>
            <person name="Xiang J."/>
        </authorList>
    </citation>
    <scope>NUCLEOTIDE SEQUENCE [LARGE SCALE GENOMIC DNA]</scope>
    <source>
        <strain evidence="6">Shaxun</strain>
        <tissue evidence="6">Muscle</tissue>
    </source>
</reference>
<evidence type="ECO:0000313" key="6">
    <source>
        <dbReference type="EMBL" id="PIK62936.1"/>
    </source>
</evidence>
<keyword evidence="2" id="KW-0732">Signal</keyword>
<dbReference type="InterPro" id="IPR003591">
    <property type="entry name" value="Leu-rich_rpt_typical-subtyp"/>
</dbReference>
<dbReference type="SMART" id="SM00369">
    <property type="entry name" value="LRR_TYP"/>
    <property type="match status" value="4"/>
</dbReference>
<proteinExistence type="predicted"/>
<name>A0A2G8LRN6_STIJA</name>
<keyword evidence="4" id="KW-0812">Transmembrane</keyword>
<dbReference type="EMBL" id="MRZV01000003">
    <property type="protein sequence ID" value="PIK62936.1"/>
    <property type="molecule type" value="Genomic_DNA"/>
</dbReference>
<comment type="caution">
    <text evidence="6">The sequence shown here is derived from an EMBL/GenBank/DDBJ whole genome shotgun (WGS) entry which is preliminary data.</text>
</comment>